<dbReference type="InterPro" id="IPR036393">
    <property type="entry name" value="AceGlu_kinase-like_sf"/>
</dbReference>
<evidence type="ECO:0000256" key="7">
    <source>
        <dbReference type="ARBA" id="ARBA00022840"/>
    </source>
</evidence>
<keyword evidence="1" id="KW-0963">Cytoplasm</keyword>
<feature type="compositionally biased region" description="Low complexity" evidence="8">
    <location>
        <begin position="522"/>
        <end position="548"/>
    </location>
</feature>
<dbReference type="GO" id="GO:0004349">
    <property type="term" value="F:glutamate 5-kinase activity"/>
    <property type="evidence" value="ECO:0007669"/>
    <property type="project" value="InterPro"/>
</dbReference>
<evidence type="ECO:0000256" key="6">
    <source>
        <dbReference type="ARBA" id="ARBA00022777"/>
    </source>
</evidence>
<feature type="region of interest" description="Disordered" evidence="8">
    <location>
        <begin position="427"/>
        <end position="599"/>
    </location>
</feature>
<keyword evidence="2" id="KW-0028">Amino-acid biosynthesis</keyword>
<dbReference type="InterPro" id="IPR036974">
    <property type="entry name" value="PUA_sf"/>
</dbReference>
<keyword evidence="11" id="KW-1185">Reference proteome</keyword>
<dbReference type="SUPFAM" id="SSF88697">
    <property type="entry name" value="PUA domain-like"/>
    <property type="match status" value="1"/>
</dbReference>
<dbReference type="GO" id="GO:0003723">
    <property type="term" value="F:RNA binding"/>
    <property type="evidence" value="ECO:0007669"/>
    <property type="project" value="InterPro"/>
</dbReference>
<feature type="compositionally biased region" description="Basic residues" evidence="8">
    <location>
        <begin position="569"/>
        <end position="593"/>
    </location>
</feature>
<dbReference type="InterPro" id="IPR041739">
    <property type="entry name" value="G5K_ProB"/>
</dbReference>
<dbReference type="SUPFAM" id="SSF53633">
    <property type="entry name" value="Carbamate kinase-like"/>
    <property type="match status" value="1"/>
</dbReference>
<dbReference type="PANTHER" id="PTHR43654:SF3">
    <property type="entry name" value="GLUTAMATE 5-KINASE"/>
    <property type="match status" value="1"/>
</dbReference>
<name>A0A507DUA0_9FUNG</name>
<dbReference type="FunFam" id="3.40.1160.10:FF:000018">
    <property type="entry name" value="Glutamate 5-kinase"/>
    <property type="match status" value="1"/>
</dbReference>
<dbReference type="Proteomes" id="UP000318582">
    <property type="component" value="Unassembled WGS sequence"/>
</dbReference>
<dbReference type="CDD" id="cd21157">
    <property type="entry name" value="PUA_G5K"/>
    <property type="match status" value="1"/>
</dbReference>
<dbReference type="GO" id="GO:0005524">
    <property type="term" value="F:ATP binding"/>
    <property type="evidence" value="ECO:0007669"/>
    <property type="project" value="UniProtKB-KW"/>
</dbReference>
<evidence type="ECO:0000313" key="11">
    <source>
        <dbReference type="Proteomes" id="UP000318582"/>
    </source>
</evidence>
<dbReference type="GO" id="GO:0005829">
    <property type="term" value="C:cytosol"/>
    <property type="evidence" value="ECO:0007669"/>
    <property type="project" value="TreeGrafter"/>
</dbReference>
<dbReference type="PROSITE" id="PS50890">
    <property type="entry name" value="PUA"/>
    <property type="match status" value="1"/>
</dbReference>
<dbReference type="InterPro" id="IPR019797">
    <property type="entry name" value="Glutamate_5-kinase_CS"/>
</dbReference>
<organism evidence="10 11">
    <name type="scientific">Powellomyces hirtus</name>
    <dbReference type="NCBI Taxonomy" id="109895"/>
    <lineage>
        <taxon>Eukaryota</taxon>
        <taxon>Fungi</taxon>
        <taxon>Fungi incertae sedis</taxon>
        <taxon>Chytridiomycota</taxon>
        <taxon>Chytridiomycota incertae sedis</taxon>
        <taxon>Chytridiomycetes</taxon>
        <taxon>Spizellomycetales</taxon>
        <taxon>Powellomycetaceae</taxon>
        <taxon>Powellomyces</taxon>
    </lineage>
</organism>
<dbReference type="GO" id="GO:1901607">
    <property type="term" value="P:alpha-amino acid biosynthetic process"/>
    <property type="evidence" value="ECO:0007669"/>
    <property type="project" value="UniProtKB-ARBA"/>
</dbReference>
<evidence type="ECO:0000256" key="4">
    <source>
        <dbReference type="ARBA" id="ARBA00022679"/>
    </source>
</evidence>
<protein>
    <submittedName>
        <fullName evidence="10">Glutamate 5-kinase</fullName>
    </submittedName>
</protein>
<proteinExistence type="inferred from homology"/>
<dbReference type="PANTHER" id="PTHR43654">
    <property type="entry name" value="GLUTAMATE 5-KINASE"/>
    <property type="match status" value="1"/>
</dbReference>
<evidence type="ECO:0000256" key="2">
    <source>
        <dbReference type="ARBA" id="ARBA00022605"/>
    </source>
</evidence>
<feature type="domain" description="PUA" evidence="9">
    <location>
        <begin position="314"/>
        <end position="407"/>
    </location>
</feature>
<dbReference type="HAMAP" id="MF_00456">
    <property type="entry name" value="ProB"/>
    <property type="match status" value="1"/>
</dbReference>
<dbReference type="STRING" id="109895.A0A507DUA0"/>
<dbReference type="Pfam" id="PF01472">
    <property type="entry name" value="PUA"/>
    <property type="match status" value="1"/>
</dbReference>
<evidence type="ECO:0000256" key="1">
    <source>
        <dbReference type="ARBA" id="ARBA00022490"/>
    </source>
</evidence>
<dbReference type="AlphaFoldDB" id="A0A507DUA0"/>
<dbReference type="InterPro" id="IPR015947">
    <property type="entry name" value="PUA-like_sf"/>
</dbReference>
<dbReference type="CDD" id="cd04242">
    <property type="entry name" value="AAK_G5K_ProB"/>
    <property type="match status" value="1"/>
</dbReference>
<keyword evidence="4" id="KW-0808">Transferase</keyword>
<comment type="caution">
    <text evidence="10">The sequence shown here is derived from an EMBL/GenBank/DDBJ whole genome shotgun (WGS) entry which is preliminary data.</text>
</comment>
<dbReference type="InterPro" id="IPR001048">
    <property type="entry name" value="Asp/Glu/Uridylate_kinase"/>
</dbReference>
<dbReference type="PRINTS" id="PR00474">
    <property type="entry name" value="GLU5KINASE"/>
</dbReference>
<dbReference type="Gene3D" id="2.30.130.10">
    <property type="entry name" value="PUA domain"/>
    <property type="match status" value="1"/>
</dbReference>
<evidence type="ECO:0000259" key="9">
    <source>
        <dbReference type="SMART" id="SM00359"/>
    </source>
</evidence>
<reference evidence="10 11" key="1">
    <citation type="journal article" date="2019" name="Sci. Rep.">
        <title>Comparative genomics of chytrid fungi reveal insights into the obligate biotrophic and pathogenic lifestyle of Synchytrium endobioticum.</title>
        <authorList>
            <person name="van de Vossenberg B.T.L.H."/>
            <person name="Warris S."/>
            <person name="Nguyen H.D.T."/>
            <person name="van Gent-Pelzer M.P.E."/>
            <person name="Joly D.L."/>
            <person name="van de Geest H.C."/>
            <person name="Bonants P.J.M."/>
            <person name="Smith D.S."/>
            <person name="Levesque C.A."/>
            <person name="van der Lee T.A.J."/>
        </authorList>
    </citation>
    <scope>NUCLEOTIDE SEQUENCE [LARGE SCALE GENOMIC DNA]</scope>
    <source>
        <strain evidence="10 11">CBS 809.83</strain>
    </source>
</reference>
<keyword evidence="5" id="KW-0547">Nucleotide-binding</keyword>
<evidence type="ECO:0000313" key="10">
    <source>
        <dbReference type="EMBL" id="TPX54777.1"/>
    </source>
</evidence>
<dbReference type="Gene3D" id="3.40.1160.10">
    <property type="entry name" value="Acetylglutamate kinase-like"/>
    <property type="match status" value="2"/>
</dbReference>
<sequence>MFTNNMSQQRPASSSTPHKTTIVIKLGTSSICDEETFDPKLASLSLLVETIIKLRKENYHVIIVSSGAVGTGLRSVGLRKRPKSLGEKQAVAAVGQGRLMALYYQLFGYFGVGIAQVLLTRDCLAERAHYLNARNTFRHLLRLNVVPIVNENDTVNSSELRFGDNDTLSAITAGMVDADYLFLLTDVECLYTDNPRTNPAAEPVRLVTDVAELRTRVNVDSPGSGIGTGGMVTKLVAADLASAAGCRTIITLGSAPEKIPNILAELAEHRRIAKSSPSTPPVAYEPTMGTHFLPRENALLDRKWWILHGLGVSGTIYLDAGAVHAVTRRERSSLFAVGVARVSGYFNAQQSVRLVTLVKTPDDTEEREVEVGKGLVNYSSAEIARIKGHKSGEIEALLGYIDSGCVMHRDSIVVTTTGIDISTITLKGAGRNKNPTRSDDEKDPEIPTEIHSVERSRRDRSHSRSTSRSPRYRDRDDLHRDHREQDRDVGRRRRDYNDADSSRRTSRSSPDRKLRGRRRSRSPSSRSLSSRSSRSSSSNSSSSSSSSASRHRRTKKKKSRKEKDQYKSSKSKKDKKDKKQKKKEKKDKKRKKSSSSSVAARYGAHGILTAADMYRKEAEFRTWLVEVKDVNPEMLDNYKMKNVFLEYMEEYNTATLPPKYYDLDKWEREQSIRQRAEAGGDDAIPEFSIMNDEENLKQHSKALRAGKLPELNYSADQLAELKQVSDDRVAADRLRKMGFVPKDSLGVRYERD</sequence>
<evidence type="ECO:0000256" key="8">
    <source>
        <dbReference type="SAM" id="MobiDB-lite"/>
    </source>
</evidence>
<dbReference type="InterPro" id="IPR001057">
    <property type="entry name" value="Glu/AcGlu_kinase"/>
</dbReference>
<dbReference type="PROSITE" id="PS00902">
    <property type="entry name" value="GLUTAMATE_5_KINASE"/>
    <property type="match status" value="1"/>
</dbReference>
<keyword evidence="6 10" id="KW-0418">Kinase</keyword>
<feature type="compositionally biased region" description="Basic residues" evidence="8">
    <location>
        <begin position="549"/>
        <end position="560"/>
    </location>
</feature>
<evidence type="ECO:0000256" key="3">
    <source>
        <dbReference type="ARBA" id="ARBA00022650"/>
    </source>
</evidence>
<gene>
    <name evidence="10" type="primary">PRO1</name>
    <name evidence="10" type="ORF">PhCBS80983_g05755</name>
</gene>
<dbReference type="InterPro" id="IPR002478">
    <property type="entry name" value="PUA"/>
</dbReference>
<dbReference type="InterPro" id="IPR005715">
    <property type="entry name" value="Glu_5kinase/COase_Synthase"/>
</dbReference>
<dbReference type="EMBL" id="QEAQ01000139">
    <property type="protein sequence ID" value="TPX54777.1"/>
    <property type="molecule type" value="Genomic_DNA"/>
</dbReference>
<keyword evidence="7" id="KW-0067">ATP-binding</keyword>
<accession>A0A507DUA0</accession>
<dbReference type="NCBIfam" id="TIGR01027">
    <property type="entry name" value="proB"/>
    <property type="match status" value="1"/>
</dbReference>
<dbReference type="Pfam" id="PF00696">
    <property type="entry name" value="AA_kinase"/>
    <property type="match status" value="1"/>
</dbReference>
<evidence type="ECO:0000256" key="5">
    <source>
        <dbReference type="ARBA" id="ARBA00022741"/>
    </source>
</evidence>
<dbReference type="SMART" id="SM00359">
    <property type="entry name" value="PUA"/>
    <property type="match status" value="1"/>
</dbReference>
<feature type="compositionally biased region" description="Basic and acidic residues" evidence="8">
    <location>
        <begin position="471"/>
        <end position="513"/>
    </location>
</feature>
<keyword evidence="3" id="KW-0641">Proline biosynthesis</keyword>